<dbReference type="HOGENOM" id="CLU_1687230_0_0_1"/>
<accession>B6H8D1</accession>
<dbReference type="EMBL" id="AM920431">
    <property type="protein sequence ID" value="CAP93606.1"/>
    <property type="molecule type" value="Genomic_DNA"/>
</dbReference>
<feature type="compositionally biased region" description="Basic and acidic residues" evidence="1">
    <location>
        <begin position="54"/>
        <end position="67"/>
    </location>
</feature>
<sequence length="156" mass="17420">MEMYRRGGKGGIVREEEYGQKGSAVILDESGKKELNRIARNENSWGRSAIVRGTDPKTSDHIGEYRSSDGSSEDQHANLTPRLENYGEMWRSPGPGNSVNAEIHVPTWALGLEVRHPLGFIWLGWICPPGNLQGSGWPTVTIPFQFNYERPKNLNG</sequence>
<evidence type="ECO:0000313" key="3">
    <source>
        <dbReference type="Proteomes" id="UP000000724"/>
    </source>
</evidence>
<keyword evidence="3" id="KW-1185">Reference proteome</keyword>
<evidence type="ECO:0000256" key="1">
    <source>
        <dbReference type="SAM" id="MobiDB-lite"/>
    </source>
</evidence>
<gene>
    <name evidence="2" type="ORF">Pc16g09360</name>
    <name evidence="2" type="ORF">PCH_Pc16g09360</name>
</gene>
<dbReference type="AlphaFoldDB" id="B6H8D1"/>
<name>B6H8D1_PENRW</name>
<dbReference type="Proteomes" id="UP000000724">
    <property type="component" value="Contig Pc00c16"/>
</dbReference>
<proteinExistence type="predicted"/>
<reference evidence="2 3" key="1">
    <citation type="journal article" date="2008" name="Nat. Biotechnol.">
        <title>Genome sequencing and analysis of the filamentous fungus Penicillium chrysogenum.</title>
        <authorList>
            <person name="van den Berg M.A."/>
            <person name="Albang R."/>
            <person name="Albermann K."/>
            <person name="Badger J.H."/>
            <person name="Daran J.-M."/>
            <person name="Driessen A.J.M."/>
            <person name="Garcia-Estrada C."/>
            <person name="Fedorova N.D."/>
            <person name="Harris D.M."/>
            <person name="Heijne W.H.M."/>
            <person name="Joardar V.S."/>
            <person name="Kiel J.A.K.W."/>
            <person name="Kovalchuk A."/>
            <person name="Martin J.F."/>
            <person name="Nierman W.C."/>
            <person name="Nijland J.G."/>
            <person name="Pronk J.T."/>
            <person name="Roubos J.A."/>
            <person name="van der Klei I.J."/>
            <person name="van Peij N.N.M.E."/>
            <person name="Veenhuis M."/>
            <person name="von Doehren H."/>
            <person name="Wagner C."/>
            <person name="Wortman J.R."/>
            <person name="Bovenberg R.A.L."/>
        </authorList>
    </citation>
    <scope>NUCLEOTIDE SEQUENCE [LARGE SCALE GENOMIC DNA]</scope>
    <source>
        <strain evidence="3">ATCC 28089 / DSM 1075 / NRRL 1951 / Wisconsin 54-1255</strain>
    </source>
</reference>
<evidence type="ECO:0000313" key="2">
    <source>
        <dbReference type="EMBL" id="CAP93606.1"/>
    </source>
</evidence>
<organism evidence="2 3">
    <name type="scientific">Penicillium rubens (strain ATCC 28089 / DSM 1075 / NRRL 1951 / Wisconsin 54-1255)</name>
    <name type="common">Penicillium chrysogenum</name>
    <dbReference type="NCBI Taxonomy" id="500485"/>
    <lineage>
        <taxon>Eukaryota</taxon>
        <taxon>Fungi</taxon>
        <taxon>Dikarya</taxon>
        <taxon>Ascomycota</taxon>
        <taxon>Pezizomycotina</taxon>
        <taxon>Eurotiomycetes</taxon>
        <taxon>Eurotiomycetidae</taxon>
        <taxon>Eurotiales</taxon>
        <taxon>Aspergillaceae</taxon>
        <taxon>Penicillium</taxon>
        <taxon>Penicillium chrysogenum species complex</taxon>
    </lineage>
</organism>
<protein>
    <submittedName>
        <fullName evidence="2">Uncharacterized protein</fullName>
    </submittedName>
</protein>
<feature type="region of interest" description="Disordered" evidence="1">
    <location>
        <begin position="49"/>
        <end position="77"/>
    </location>
</feature>
<dbReference type="VEuPathDB" id="FungiDB:PCH_Pc16g09360"/>